<feature type="signal peptide" evidence="1">
    <location>
        <begin position="1"/>
        <end position="28"/>
    </location>
</feature>
<dbReference type="EMBL" id="JAAXLJ010000026">
    <property type="protein sequence ID" value="NLR19427.1"/>
    <property type="molecule type" value="Genomic_DNA"/>
</dbReference>
<evidence type="ECO:0008006" key="4">
    <source>
        <dbReference type="Google" id="ProtNLM"/>
    </source>
</evidence>
<proteinExistence type="predicted"/>
<dbReference type="RefSeq" id="WP_168925986.1">
    <property type="nucleotide sequence ID" value="NZ_JAAXLJ010000026.1"/>
</dbReference>
<evidence type="ECO:0000313" key="3">
    <source>
        <dbReference type="Proteomes" id="UP000763447"/>
    </source>
</evidence>
<name>A0ABX1KZR2_9LACO</name>
<keyword evidence="1" id="KW-0732">Signal</keyword>
<dbReference type="Proteomes" id="UP000763447">
    <property type="component" value="Unassembled WGS sequence"/>
</dbReference>
<feature type="chain" id="PRO_5045735804" description="Lactococcin 972 family bacteriocin" evidence="1">
    <location>
        <begin position="29"/>
        <end position="112"/>
    </location>
</feature>
<organism evidence="2 3">
    <name type="scientific">Secundilactobacillus angelensis</name>
    <dbReference type="NCBI Taxonomy" id="2722706"/>
    <lineage>
        <taxon>Bacteria</taxon>
        <taxon>Bacillati</taxon>
        <taxon>Bacillota</taxon>
        <taxon>Bacilli</taxon>
        <taxon>Lactobacillales</taxon>
        <taxon>Lactobacillaceae</taxon>
        <taxon>Secundilactobacillus</taxon>
    </lineage>
</organism>
<protein>
    <recommendedName>
        <fullName evidence="4">Lactococcin 972 family bacteriocin</fullName>
    </recommendedName>
</protein>
<accession>A0ABX1KZR2</accession>
<comment type="caution">
    <text evidence="2">The sequence shown here is derived from an EMBL/GenBank/DDBJ whole genome shotgun (WGS) entry which is preliminary data.</text>
</comment>
<evidence type="ECO:0000256" key="1">
    <source>
        <dbReference type="SAM" id="SignalP"/>
    </source>
</evidence>
<keyword evidence="3" id="KW-1185">Reference proteome</keyword>
<sequence length="112" mass="12637">MKKSIVATLAIGIGLTGGAGLTATTAHAKTIGGFPSYFCHTWYHGKEKVKLTKHSMTWGKTGHKFGKGYHFSHVYKYGRNYIPALNADTPEFKYSHNHVFVNEQTHWAKFHR</sequence>
<evidence type="ECO:0000313" key="2">
    <source>
        <dbReference type="EMBL" id="NLR19427.1"/>
    </source>
</evidence>
<reference evidence="2 3" key="1">
    <citation type="submission" date="2020-04" db="EMBL/GenBank/DDBJ databases">
        <title>A novel species of genus Lactobacillus that was isolated from fermented food Zha-chili.</title>
        <authorList>
            <person name="Zhang Z."/>
        </authorList>
    </citation>
    <scope>NUCLEOTIDE SEQUENCE [LARGE SCALE GENOMIC DNA]</scope>
    <source>
        <strain evidence="3">HBUAS51383</strain>
    </source>
</reference>
<gene>
    <name evidence="2" type="ORF">HC026_11035</name>
</gene>